<feature type="transmembrane region" description="Helical" evidence="1">
    <location>
        <begin position="80"/>
        <end position="101"/>
    </location>
</feature>
<reference evidence="2 3" key="1">
    <citation type="submission" date="2024-09" db="EMBL/GenBank/DDBJ databases">
        <authorList>
            <person name="Sun Q."/>
            <person name="Mori K."/>
        </authorList>
    </citation>
    <scope>NUCLEOTIDE SEQUENCE [LARGE SCALE GENOMIC DNA]</scope>
    <source>
        <strain evidence="2 3">CECT 8286</strain>
    </source>
</reference>
<keyword evidence="3" id="KW-1185">Reference proteome</keyword>
<dbReference type="RefSeq" id="WP_382380898.1">
    <property type="nucleotide sequence ID" value="NZ_JBHMEZ010000001.1"/>
</dbReference>
<keyword evidence="1" id="KW-0812">Transmembrane</keyword>
<feature type="transmembrane region" description="Helical" evidence="1">
    <location>
        <begin position="20"/>
        <end position="38"/>
    </location>
</feature>
<keyword evidence="1" id="KW-0472">Membrane</keyword>
<evidence type="ECO:0008006" key="4">
    <source>
        <dbReference type="Google" id="ProtNLM"/>
    </source>
</evidence>
<feature type="transmembrane region" description="Helical" evidence="1">
    <location>
        <begin position="143"/>
        <end position="166"/>
    </location>
</feature>
<feature type="transmembrane region" description="Helical" evidence="1">
    <location>
        <begin position="368"/>
        <end position="387"/>
    </location>
</feature>
<gene>
    <name evidence="2" type="ORF">ACFFVB_02695</name>
</gene>
<protein>
    <recommendedName>
        <fullName evidence="4">Oligosaccharide repeat unit polymerase</fullName>
    </recommendedName>
</protein>
<organism evidence="2 3">
    <name type="scientific">Formosa undariae</name>
    <dbReference type="NCBI Taxonomy" id="1325436"/>
    <lineage>
        <taxon>Bacteria</taxon>
        <taxon>Pseudomonadati</taxon>
        <taxon>Bacteroidota</taxon>
        <taxon>Flavobacteriia</taxon>
        <taxon>Flavobacteriales</taxon>
        <taxon>Flavobacteriaceae</taxon>
        <taxon>Formosa</taxon>
    </lineage>
</organism>
<dbReference type="EMBL" id="JBHMEZ010000001">
    <property type="protein sequence ID" value="MFB9051979.1"/>
    <property type="molecule type" value="Genomic_DNA"/>
</dbReference>
<feature type="transmembrane region" description="Helical" evidence="1">
    <location>
        <begin position="186"/>
        <end position="202"/>
    </location>
</feature>
<accession>A0ABV5EXW0</accession>
<evidence type="ECO:0000313" key="2">
    <source>
        <dbReference type="EMBL" id="MFB9051979.1"/>
    </source>
</evidence>
<feature type="transmembrane region" description="Helical" evidence="1">
    <location>
        <begin position="113"/>
        <end position="131"/>
    </location>
</feature>
<evidence type="ECO:0000313" key="3">
    <source>
        <dbReference type="Proteomes" id="UP001589605"/>
    </source>
</evidence>
<sequence length="414" mass="49729">MQVKLEKRKYTPLEYKNYYLFILTIVLFYIGDAFRKFAFYFNWEFTKYTTLSKIICLVLFCLFFAFNIKSYLNQEEVRKLLNYLVILVISFFFGQFALQGIDIVDNLILNFEFLIKYLFFPIILIVFNPLLKNIDLIKHLFKLFEIIFLFNIILIFYGFFTNFSLFRTYYYGDRMGFNGLFSKSGQISYYFIILILFYYRSLLMKFELLTASKLFVVIIASLLVGTKKIFLFFPIILIYHLFFEKKKLKYLVLIGSLSMLIFILFYRKIVGYFEQTINVFYFYYKRDGFFSSLTSSRTDKLIDTVENYIRPHWSFFNYICGGGNFRDYRFLSGMDFIDLYFFLGIVGIFVITKIYYNFINLNFKDCFNIFFVFIIFSLSFFSSALLYEPSVNLLFLLIVPIIDSFNSKKVNLKV</sequence>
<feature type="transmembrane region" description="Helical" evidence="1">
    <location>
        <begin position="50"/>
        <end position="68"/>
    </location>
</feature>
<comment type="caution">
    <text evidence="2">The sequence shown here is derived from an EMBL/GenBank/DDBJ whole genome shotgun (WGS) entry which is preliminary data.</text>
</comment>
<proteinExistence type="predicted"/>
<feature type="transmembrane region" description="Helical" evidence="1">
    <location>
        <begin position="336"/>
        <end position="356"/>
    </location>
</feature>
<dbReference type="Proteomes" id="UP001589605">
    <property type="component" value="Unassembled WGS sequence"/>
</dbReference>
<keyword evidence="1" id="KW-1133">Transmembrane helix</keyword>
<name>A0ABV5EXW0_9FLAO</name>
<feature type="transmembrane region" description="Helical" evidence="1">
    <location>
        <begin position="248"/>
        <end position="266"/>
    </location>
</feature>
<feature type="transmembrane region" description="Helical" evidence="1">
    <location>
        <begin position="214"/>
        <end position="242"/>
    </location>
</feature>
<evidence type="ECO:0000256" key="1">
    <source>
        <dbReference type="SAM" id="Phobius"/>
    </source>
</evidence>